<protein>
    <submittedName>
        <fullName evidence="1">Putative senescence-associated protein</fullName>
    </submittedName>
</protein>
<reference evidence="1" key="1">
    <citation type="submission" date="2000-10" db="EMBL/GenBank/DDBJ databases">
        <authorList>
            <person name="Pariasca J.A."/>
            <person name="Sato T."/>
        </authorList>
    </citation>
    <scope>NUCLEOTIDE SEQUENCE</scope>
    <source>
        <tissue evidence="1">Pods</tissue>
    </source>
</reference>
<sequence>MQNIIGKQAPPKDQCSGVRLNAFQERTFLPSLLTIYSKYINYFGLLVYPGARDSLKGYLITDNRKFNLGALRHFPRQEFGPSQAALPEGRGVKYQAAELVVGESQARRFENFSARGYTGARIYSSLSRPTIIFPALLPRPVFPPGNYYDGSGTRFIRRHSYMFLRRTTEPSNNYYYLRIGLLDCAAPGRLERV</sequence>
<evidence type="ECO:0000313" key="1">
    <source>
        <dbReference type="EMBL" id="BAB33417.2"/>
    </source>
</evidence>
<organism evidence="1">
    <name type="scientific">Pisum sativum</name>
    <name type="common">Garden pea</name>
    <name type="synonym">Lathyrus oleraceus</name>
    <dbReference type="NCBI Taxonomy" id="3888"/>
    <lineage>
        <taxon>Eukaryota</taxon>
        <taxon>Viridiplantae</taxon>
        <taxon>Streptophyta</taxon>
        <taxon>Embryophyta</taxon>
        <taxon>Tracheophyta</taxon>
        <taxon>Spermatophyta</taxon>
        <taxon>Magnoliopsida</taxon>
        <taxon>eudicotyledons</taxon>
        <taxon>Gunneridae</taxon>
        <taxon>Pentapetalae</taxon>
        <taxon>rosids</taxon>
        <taxon>fabids</taxon>
        <taxon>Fabales</taxon>
        <taxon>Fabaceae</taxon>
        <taxon>Papilionoideae</taxon>
        <taxon>50 kb inversion clade</taxon>
        <taxon>NPAAA clade</taxon>
        <taxon>Hologalegina</taxon>
        <taxon>IRL clade</taxon>
        <taxon>Fabeae</taxon>
        <taxon>Lathyrus</taxon>
    </lineage>
</organism>
<dbReference type="AlphaFoldDB" id="Q9AVH6"/>
<gene>
    <name evidence="1" type="primary">ssa-9</name>
</gene>
<dbReference type="EMBL" id="AB049719">
    <property type="protein sequence ID" value="BAB33417.2"/>
    <property type="molecule type" value="mRNA"/>
</dbReference>
<proteinExistence type="evidence at transcript level"/>
<reference evidence="1" key="2">
    <citation type="journal article" date="2001" name="Postharvest Biol. Technol.">
        <title>Cloning of cDNAs encoding senescence-associated genes, ACC synthase and ACC oxidase from stored snow pea pods (Pisum sativum L. var saccharatum) and their expression during pod storage.</title>
        <authorList>
            <person name="Pariasca J.A.T."/>
            <person name="Sunaga A."/>
            <person name="Miyazaki T."/>
            <person name="Hisaka H."/>
            <person name="Sonoda M."/>
            <person name="Nakagawa H."/>
            <person name="Sato T."/>
        </authorList>
    </citation>
    <scope>NUCLEOTIDE SEQUENCE</scope>
    <source>
        <tissue evidence="1">Pods</tissue>
    </source>
</reference>
<accession>Q9AVH6</accession>
<name>Q9AVH6_PEA</name>